<feature type="transmembrane region" description="Helical" evidence="7">
    <location>
        <begin position="26"/>
        <end position="46"/>
    </location>
</feature>
<feature type="transmembrane region" description="Helical" evidence="7">
    <location>
        <begin position="357"/>
        <end position="379"/>
    </location>
</feature>
<evidence type="ECO:0000256" key="5">
    <source>
        <dbReference type="ARBA" id="ARBA00022989"/>
    </source>
</evidence>
<evidence type="ECO:0000256" key="6">
    <source>
        <dbReference type="ARBA" id="ARBA00023136"/>
    </source>
</evidence>
<evidence type="ECO:0000259" key="8">
    <source>
        <dbReference type="Pfam" id="PF02687"/>
    </source>
</evidence>
<evidence type="ECO:0000256" key="2">
    <source>
        <dbReference type="ARBA" id="ARBA00022448"/>
    </source>
</evidence>
<dbReference type="PANTHER" id="PTHR43738:SF1">
    <property type="entry name" value="HEMIN TRANSPORT SYSTEM PERMEASE PROTEIN HRTB-RELATED"/>
    <property type="match status" value="1"/>
</dbReference>
<keyword evidence="10" id="KW-1185">Reference proteome</keyword>
<evidence type="ECO:0000256" key="3">
    <source>
        <dbReference type="ARBA" id="ARBA00022475"/>
    </source>
</evidence>
<accession>A0ABT7AXI1</accession>
<dbReference type="EMBL" id="JAQOSP010000101">
    <property type="protein sequence ID" value="MDJ1170768.1"/>
    <property type="molecule type" value="Genomic_DNA"/>
</dbReference>
<keyword evidence="2" id="KW-0813">Transport</keyword>
<dbReference type="PIRSF" id="PIRSF031773">
    <property type="entry name" value="DevC"/>
    <property type="match status" value="1"/>
</dbReference>
<dbReference type="NCBIfam" id="TIGR01185">
    <property type="entry name" value="devC"/>
    <property type="match status" value="1"/>
</dbReference>
<evidence type="ECO:0000256" key="4">
    <source>
        <dbReference type="ARBA" id="ARBA00022692"/>
    </source>
</evidence>
<proteinExistence type="predicted"/>
<comment type="subcellular location">
    <subcellularLocation>
        <location evidence="1">Cell membrane</location>
        <topology evidence="1">Multi-pass membrane protein</topology>
    </subcellularLocation>
</comment>
<dbReference type="InterPro" id="IPR051125">
    <property type="entry name" value="ABC-4/HrtB_transporter"/>
</dbReference>
<dbReference type="Proteomes" id="UP001235303">
    <property type="component" value="Unassembled WGS sequence"/>
</dbReference>
<dbReference type="InterPro" id="IPR003838">
    <property type="entry name" value="ABC3_permease_C"/>
</dbReference>
<organism evidence="9 10">
    <name type="scientific">Roseofilum acuticapitatum BLCC-M154</name>
    <dbReference type="NCBI Taxonomy" id="3022444"/>
    <lineage>
        <taxon>Bacteria</taxon>
        <taxon>Bacillati</taxon>
        <taxon>Cyanobacteriota</taxon>
        <taxon>Cyanophyceae</taxon>
        <taxon>Desertifilales</taxon>
        <taxon>Desertifilaceae</taxon>
        <taxon>Roseofilum</taxon>
        <taxon>Roseofilum acuticapitatum</taxon>
    </lineage>
</organism>
<evidence type="ECO:0000313" key="10">
    <source>
        <dbReference type="Proteomes" id="UP001235303"/>
    </source>
</evidence>
<feature type="domain" description="ABC3 transporter permease C-terminal" evidence="8">
    <location>
        <begin position="277"/>
        <end position="383"/>
    </location>
</feature>
<gene>
    <name evidence="9" type="primary">devC</name>
    <name evidence="9" type="ORF">PMG71_15150</name>
</gene>
<evidence type="ECO:0000256" key="7">
    <source>
        <dbReference type="SAM" id="Phobius"/>
    </source>
</evidence>
<keyword evidence="5 7" id="KW-1133">Transmembrane helix</keyword>
<sequence>MLRFLKNLTRRTPLGFLQLSHDKTRLLIAISGIAFADLLIFMQLGFQAALYNSNTRLHNALDADIVLISPQAKNLIDLSTFTRRRLYQAMDVPGVADAQPLYVNIADWKIPGSGRATKILVLGFNPDRPPFKISSLNKYSSLIKLPDTVVFDKSARGNYSYAIDRVLAGETATTEVENHQIEIAGLYQIGASFAADGTIMTSDRNFLRIFSPRRDAGGVNAGLVYLEPGADPQVVADLLKSRLPEDVQVLTHEEFIAFEKEYWSTNTAIGFVFRVGAVMGFLVGLIIVYQVLSTDVADHLGEYATFKAMGYQQTYLLGIVFEEAIILAVIGFFPGLVVSMGLYRLTRQATNLPMYMTLSRAVFVLILTIVMCNLSGAIATRRLEAADPADLF</sequence>
<protein>
    <submittedName>
        <fullName evidence="9">ABC transporter permease DevC</fullName>
    </submittedName>
</protein>
<dbReference type="Pfam" id="PF02687">
    <property type="entry name" value="FtsX"/>
    <property type="match status" value="1"/>
</dbReference>
<feature type="transmembrane region" description="Helical" evidence="7">
    <location>
        <begin position="324"/>
        <end position="345"/>
    </location>
</feature>
<keyword evidence="4 7" id="KW-0812">Transmembrane</keyword>
<comment type="caution">
    <text evidence="9">The sequence shown here is derived from an EMBL/GenBank/DDBJ whole genome shotgun (WGS) entry which is preliminary data.</text>
</comment>
<feature type="transmembrane region" description="Helical" evidence="7">
    <location>
        <begin position="271"/>
        <end position="292"/>
    </location>
</feature>
<reference evidence="9 10" key="1">
    <citation type="submission" date="2023-01" db="EMBL/GenBank/DDBJ databases">
        <title>Novel diversity within Roseofilum (Cyanobacteria; Desertifilaceae) from marine benthic mats with descriptions of four novel species.</title>
        <authorList>
            <person name="Wang Y."/>
            <person name="Berthold D.E."/>
            <person name="Hu J."/>
            <person name="Lefler F.W."/>
            <person name="Laughinghouse H.D. IV."/>
        </authorList>
    </citation>
    <scope>NUCLEOTIDE SEQUENCE [LARGE SCALE GENOMIC DNA]</scope>
    <source>
        <strain evidence="9 10">BLCC-M154</strain>
    </source>
</reference>
<dbReference type="RefSeq" id="WP_283754526.1">
    <property type="nucleotide sequence ID" value="NZ_JAQOSP010000101.1"/>
</dbReference>
<name>A0ABT7AXI1_9CYAN</name>
<evidence type="ECO:0000256" key="1">
    <source>
        <dbReference type="ARBA" id="ARBA00004651"/>
    </source>
</evidence>
<evidence type="ECO:0000313" key="9">
    <source>
        <dbReference type="EMBL" id="MDJ1170768.1"/>
    </source>
</evidence>
<dbReference type="InterPro" id="IPR005891">
    <property type="entry name" value="DevC"/>
</dbReference>
<keyword evidence="6 7" id="KW-0472">Membrane</keyword>
<keyword evidence="3" id="KW-1003">Cell membrane</keyword>
<dbReference type="PANTHER" id="PTHR43738">
    <property type="entry name" value="ABC TRANSPORTER, MEMBRANE PROTEIN"/>
    <property type="match status" value="1"/>
</dbReference>